<evidence type="ECO:0000256" key="3">
    <source>
        <dbReference type="ARBA" id="ARBA00022801"/>
    </source>
</evidence>
<dbReference type="GO" id="GO:0046872">
    <property type="term" value="F:metal ion binding"/>
    <property type="evidence" value="ECO:0007669"/>
    <property type="project" value="UniProtKB-KW"/>
</dbReference>
<reference evidence="12 13" key="1">
    <citation type="submission" date="2018-08" db="EMBL/GenBank/DDBJ databases">
        <title>Vibrio isolated from the Eastern China Marginal Seas.</title>
        <authorList>
            <person name="Li Y."/>
        </authorList>
    </citation>
    <scope>NUCLEOTIDE SEQUENCE [LARGE SCALE GENOMIC DNA]</scope>
    <source>
        <strain evidence="12 13">BEI233</strain>
    </source>
</reference>
<keyword evidence="4 10" id="KW-0520">NAD</keyword>
<comment type="similarity">
    <text evidence="1 10">Belongs to the glycosyl hydrolase 4 family.</text>
</comment>
<evidence type="ECO:0000256" key="8">
    <source>
        <dbReference type="PIRSR" id="PIRSR601088-3"/>
    </source>
</evidence>
<keyword evidence="13" id="KW-1185">Reference proteome</keyword>
<dbReference type="Gene3D" id="3.90.110.10">
    <property type="entry name" value="Lactate dehydrogenase/glycoside hydrolase, family 4, C-terminal"/>
    <property type="match status" value="1"/>
</dbReference>
<evidence type="ECO:0000256" key="10">
    <source>
        <dbReference type="RuleBase" id="RU361152"/>
    </source>
</evidence>
<dbReference type="RefSeq" id="WP_120035489.1">
    <property type="nucleotide sequence ID" value="NZ_QVMU01000040.1"/>
</dbReference>
<keyword evidence="6 10" id="KW-0326">Glycosidase</keyword>
<dbReference type="InterPro" id="IPR036291">
    <property type="entry name" value="NAD(P)-bd_dom_sf"/>
</dbReference>
<name>A0A3A6Q787_9VIBR</name>
<evidence type="ECO:0000313" key="13">
    <source>
        <dbReference type="Proteomes" id="UP000273252"/>
    </source>
</evidence>
<dbReference type="PROSITE" id="PS01324">
    <property type="entry name" value="GLYCOSYL_HYDROL_F4"/>
    <property type="match status" value="1"/>
</dbReference>
<evidence type="ECO:0000256" key="5">
    <source>
        <dbReference type="ARBA" id="ARBA00023211"/>
    </source>
</evidence>
<gene>
    <name evidence="12" type="ORF">DZ860_22695</name>
</gene>
<keyword evidence="3 10" id="KW-0378">Hydrolase</keyword>
<keyword evidence="8" id="KW-0533">Nickel</keyword>
<feature type="domain" description="Glycosyl hydrolase family 4 C-terminal" evidence="11">
    <location>
        <begin position="197"/>
        <end position="411"/>
    </location>
</feature>
<dbReference type="OrthoDB" id="9767022at2"/>
<comment type="cofactor">
    <cofactor evidence="10">
        <name>NAD(+)</name>
        <dbReference type="ChEBI" id="CHEBI:57540"/>
    </cofactor>
    <text evidence="10">Binds 1 NAD(+) per subunit.</text>
</comment>
<proteinExistence type="inferred from homology"/>
<keyword evidence="8" id="KW-0408">Iron</keyword>
<dbReference type="GO" id="GO:0016616">
    <property type="term" value="F:oxidoreductase activity, acting on the CH-OH group of donors, NAD or NADP as acceptor"/>
    <property type="evidence" value="ECO:0007669"/>
    <property type="project" value="InterPro"/>
</dbReference>
<dbReference type="Gene3D" id="3.40.50.720">
    <property type="entry name" value="NAD(P)-binding Rossmann-like Domain"/>
    <property type="match status" value="1"/>
</dbReference>
<evidence type="ECO:0000256" key="7">
    <source>
        <dbReference type="PIRSR" id="PIRSR601088-2"/>
    </source>
</evidence>
<evidence type="ECO:0000256" key="9">
    <source>
        <dbReference type="PIRSR" id="PIRSR601088-4"/>
    </source>
</evidence>
<accession>A0A3A6Q787</accession>
<organism evidence="12 13">
    <name type="scientific">Vibrio sinensis</name>
    <dbReference type="NCBI Taxonomy" id="2302434"/>
    <lineage>
        <taxon>Bacteria</taxon>
        <taxon>Pseudomonadati</taxon>
        <taxon>Pseudomonadota</taxon>
        <taxon>Gammaproteobacteria</taxon>
        <taxon>Vibrionales</taxon>
        <taxon>Vibrionaceae</taxon>
        <taxon>Vibrio</taxon>
    </lineage>
</organism>
<keyword evidence="2 8" id="KW-0479">Metal-binding</keyword>
<dbReference type="EMBL" id="QVMU01000040">
    <property type="protein sequence ID" value="RJX65098.1"/>
    <property type="molecule type" value="Genomic_DNA"/>
</dbReference>
<protein>
    <submittedName>
        <fullName evidence="12">6-phospho-beta-glucosidase</fullName>
    </submittedName>
</protein>
<evidence type="ECO:0000313" key="12">
    <source>
        <dbReference type="EMBL" id="RJX65098.1"/>
    </source>
</evidence>
<dbReference type="SUPFAM" id="SSF51735">
    <property type="entry name" value="NAD(P)-binding Rossmann-fold domains"/>
    <property type="match status" value="1"/>
</dbReference>
<dbReference type="PANTHER" id="PTHR32092:SF5">
    <property type="entry name" value="6-PHOSPHO-BETA-GLUCOSIDASE"/>
    <property type="match status" value="1"/>
</dbReference>
<dbReference type="AlphaFoldDB" id="A0A3A6Q787"/>
<evidence type="ECO:0000259" key="11">
    <source>
        <dbReference type="Pfam" id="PF11975"/>
    </source>
</evidence>
<evidence type="ECO:0000256" key="2">
    <source>
        <dbReference type="ARBA" id="ARBA00022723"/>
    </source>
</evidence>
<dbReference type="InterPro" id="IPR015955">
    <property type="entry name" value="Lactate_DH/Glyco_Ohase_4_C"/>
</dbReference>
<dbReference type="Pfam" id="PF11975">
    <property type="entry name" value="Glyco_hydro_4C"/>
    <property type="match status" value="1"/>
</dbReference>
<sequence length="440" mass="48677">MSRKTLKLAIIGGGSSYTPELIEGVLKRRDDLPVSEIHLVDIEEGEDKLYVIQTLAQRMIDKVGADITITANFDRREAISGADFVMTQFRVGGLKARANDERIPLKYNVIGQETTGAGGFAKALRTIPVILDICRDIEELAPEAWMLNFTNPAGLVTEAVNKHTNVKSIGLCNVPVSMQMMIADMMACELKDLQLEFAGLNHLVWVHKAWLDGKNITAEVLAKVGDGANFSMKNIFEEPWDPDFLRALAAIPCPYHRYFYQTDAMLEEEKQSAIDKGTRAEQVMLTEQALFDLYRDENLNEKPKELEERGGAYYSDASLNLVDAIYNNRNTIHVVNVPNNGAINTLPLDAVIECSSVIGSWGAKPVTVEELSPAVNGLLQQVKAYEQLTIDAAVLGDYDKALMALSSHPLVPDIRKAKSILDDILRVNAAYLPQFKVSVP</sequence>
<dbReference type="Pfam" id="PF02056">
    <property type="entry name" value="Glyco_hydro_4"/>
    <property type="match status" value="1"/>
</dbReference>
<evidence type="ECO:0000256" key="1">
    <source>
        <dbReference type="ARBA" id="ARBA00010141"/>
    </source>
</evidence>
<dbReference type="PANTHER" id="PTHR32092">
    <property type="entry name" value="6-PHOSPHO-BETA-GLUCOSIDASE-RELATED"/>
    <property type="match status" value="1"/>
</dbReference>
<feature type="site" description="Increases basicity of active site Tyr" evidence="9">
    <location>
        <position position="113"/>
    </location>
</feature>
<dbReference type="SUPFAM" id="SSF56327">
    <property type="entry name" value="LDH C-terminal domain-like"/>
    <property type="match status" value="1"/>
</dbReference>
<feature type="binding site" evidence="7">
    <location>
        <position position="97"/>
    </location>
    <ligand>
        <name>substrate</name>
    </ligand>
</feature>
<dbReference type="InterPro" id="IPR022616">
    <property type="entry name" value="Glyco_hydro_4_C"/>
</dbReference>
<evidence type="ECO:0000256" key="6">
    <source>
        <dbReference type="ARBA" id="ARBA00023295"/>
    </source>
</evidence>
<dbReference type="GO" id="GO:0004553">
    <property type="term" value="F:hydrolase activity, hydrolyzing O-glycosyl compounds"/>
    <property type="evidence" value="ECO:0007669"/>
    <property type="project" value="InterPro"/>
</dbReference>
<dbReference type="Proteomes" id="UP000273252">
    <property type="component" value="Unassembled WGS sequence"/>
</dbReference>
<dbReference type="CDD" id="cd05296">
    <property type="entry name" value="GH4_P_beta_glucosidase"/>
    <property type="match status" value="1"/>
</dbReference>
<dbReference type="InterPro" id="IPR001088">
    <property type="entry name" value="Glyco_hydro_4"/>
</dbReference>
<dbReference type="PRINTS" id="PR00732">
    <property type="entry name" value="GLHYDRLASE4"/>
</dbReference>
<feature type="binding site" evidence="8">
    <location>
        <position position="172"/>
    </location>
    <ligand>
        <name>Mn(2+)</name>
        <dbReference type="ChEBI" id="CHEBI:29035"/>
    </ligand>
</feature>
<keyword evidence="8" id="KW-0170">Cobalt</keyword>
<dbReference type="InterPro" id="IPR019802">
    <property type="entry name" value="GlycHydrolase_4_CS"/>
</dbReference>
<feature type="binding site" evidence="7">
    <location>
        <position position="151"/>
    </location>
    <ligand>
        <name>substrate</name>
    </ligand>
</feature>
<dbReference type="GO" id="GO:0005975">
    <property type="term" value="P:carbohydrate metabolic process"/>
    <property type="evidence" value="ECO:0007669"/>
    <property type="project" value="InterPro"/>
</dbReference>
<feature type="binding site" evidence="8">
    <location>
        <position position="202"/>
    </location>
    <ligand>
        <name>Mn(2+)</name>
        <dbReference type="ChEBI" id="CHEBI:29035"/>
    </ligand>
</feature>
<keyword evidence="5 8" id="KW-0464">Manganese</keyword>
<comment type="caution">
    <text evidence="12">The sequence shown here is derived from an EMBL/GenBank/DDBJ whole genome shotgun (WGS) entry which is preliminary data.</text>
</comment>
<evidence type="ECO:0000256" key="4">
    <source>
        <dbReference type="ARBA" id="ARBA00023027"/>
    </source>
</evidence>